<accession>A0A250FSQ0</accession>
<dbReference type="InterPro" id="IPR011008">
    <property type="entry name" value="Dimeric_a/b-barrel"/>
</dbReference>
<name>A0A250FSQ0_9FLAO</name>
<dbReference type="Proteomes" id="UP000217250">
    <property type="component" value="Chromosome"/>
</dbReference>
<dbReference type="KEGG" id="cgh:CGC50_09880"/>
<organism evidence="2 3">
    <name type="scientific">Capnocytophaga gingivalis</name>
    <dbReference type="NCBI Taxonomy" id="1017"/>
    <lineage>
        <taxon>Bacteria</taxon>
        <taxon>Pseudomonadati</taxon>
        <taxon>Bacteroidota</taxon>
        <taxon>Flavobacteriia</taxon>
        <taxon>Flavobacteriales</taxon>
        <taxon>Flavobacteriaceae</taxon>
        <taxon>Capnocytophaga</taxon>
    </lineage>
</organism>
<dbReference type="AlphaFoldDB" id="A0A250FSQ0"/>
<dbReference type="RefSeq" id="WP_095910697.1">
    <property type="nucleotide sequence ID" value="NZ_CP022386.1"/>
</dbReference>
<evidence type="ECO:0000313" key="2">
    <source>
        <dbReference type="EMBL" id="ATA87435.1"/>
    </source>
</evidence>
<gene>
    <name evidence="2" type="ORF">CGC50_09880</name>
</gene>
<protein>
    <submittedName>
        <fullName evidence="2">Ethyl tert-butyl ether degradation protein EthD</fullName>
    </submittedName>
</protein>
<dbReference type="Pfam" id="PF07110">
    <property type="entry name" value="EthD"/>
    <property type="match status" value="1"/>
</dbReference>
<dbReference type="SUPFAM" id="SSF54909">
    <property type="entry name" value="Dimeric alpha+beta barrel"/>
    <property type="match status" value="1"/>
</dbReference>
<dbReference type="Gene3D" id="3.30.70.100">
    <property type="match status" value="1"/>
</dbReference>
<evidence type="ECO:0000313" key="3">
    <source>
        <dbReference type="Proteomes" id="UP000217250"/>
    </source>
</evidence>
<dbReference type="InterPro" id="IPR009799">
    <property type="entry name" value="EthD_dom"/>
</dbReference>
<reference evidence="3" key="1">
    <citation type="submission" date="2017-06" db="EMBL/GenBank/DDBJ databases">
        <title>Capnocytophaga spp. assemblies.</title>
        <authorList>
            <person name="Gulvik C.A."/>
        </authorList>
    </citation>
    <scope>NUCLEOTIDE SEQUENCE [LARGE SCALE GENOMIC DNA]</scope>
    <source>
        <strain evidence="3">H1496</strain>
    </source>
</reference>
<dbReference type="GeneID" id="84808862"/>
<proteinExistence type="predicted"/>
<sequence>MFKIIMFVRKKASLTKEEFIKLWEAHSQKVIKYKEILLIKDYTKTFPFFSTDEKSATQRETLPFEFDAMGELWYEHKEDFIQARNTLEGQKALADLREDELKFVDMAFSVMWLGTEERIFDENR</sequence>
<feature type="domain" description="EthD" evidence="1">
    <location>
        <begin position="11"/>
        <end position="106"/>
    </location>
</feature>
<dbReference type="EMBL" id="CP022386">
    <property type="protein sequence ID" value="ATA87435.1"/>
    <property type="molecule type" value="Genomic_DNA"/>
</dbReference>
<dbReference type="GO" id="GO:0016491">
    <property type="term" value="F:oxidoreductase activity"/>
    <property type="evidence" value="ECO:0007669"/>
    <property type="project" value="InterPro"/>
</dbReference>
<evidence type="ECO:0000259" key="1">
    <source>
        <dbReference type="Pfam" id="PF07110"/>
    </source>
</evidence>
<dbReference type="OrthoDB" id="6369070at2"/>